<gene>
    <name evidence="3" type="ORF">PoB_005531100</name>
</gene>
<dbReference type="EMBL" id="BLXT01006082">
    <property type="protein sequence ID" value="GFO28806.1"/>
    <property type="molecule type" value="Genomic_DNA"/>
</dbReference>
<protein>
    <recommendedName>
        <fullName evidence="5">Apple domain-containing protein</fullName>
    </recommendedName>
</protein>
<organism evidence="3 4">
    <name type="scientific">Plakobranchus ocellatus</name>
    <dbReference type="NCBI Taxonomy" id="259542"/>
    <lineage>
        <taxon>Eukaryota</taxon>
        <taxon>Metazoa</taxon>
        <taxon>Spiralia</taxon>
        <taxon>Lophotrochozoa</taxon>
        <taxon>Mollusca</taxon>
        <taxon>Gastropoda</taxon>
        <taxon>Heterobranchia</taxon>
        <taxon>Euthyneura</taxon>
        <taxon>Panpulmonata</taxon>
        <taxon>Sacoglossa</taxon>
        <taxon>Placobranchoidea</taxon>
        <taxon>Plakobranchidae</taxon>
        <taxon>Plakobranchus</taxon>
    </lineage>
</organism>
<keyword evidence="2" id="KW-0732">Signal</keyword>
<accession>A0AAV4C7Y5</accession>
<feature type="compositionally biased region" description="Polar residues" evidence="1">
    <location>
        <begin position="106"/>
        <end position="121"/>
    </location>
</feature>
<evidence type="ECO:0008006" key="5">
    <source>
        <dbReference type="Google" id="ProtNLM"/>
    </source>
</evidence>
<sequence>MAAMKVVLMTIQLITVQSIILITYRKQALCNLRDRVNNNCFTLETGKTKLDCALQCHSKPACKDFVFSSQDLSCYLNSSCIFTPSCSIFDSDLTFYTSELQAANTPLQATAPTTETTRGLSETSSAIAETTAAQTETTAAPTETTAAPTETTTAPPETTKTSTTTLRSTTTECFHAGSPHESFLCNVANSLR</sequence>
<feature type="region of interest" description="Disordered" evidence="1">
    <location>
        <begin position="106"/>
        <end position="166"/>
    </location>
</feature>
<dbReference type="AlphaFoldDB" id="A0AAV4C7Y5"/>
<feature type="chain" id="PRO_5043696933" description="Apple domain-containing protein" evidence="2">
    <location>
        <begin position="19"/>
        <end position="192"/>
    </location>
</feature>
<proteinExistence type="predicted"/>
<dbReference type="Proteomes" id="UP000735302">
    <property type="component" value="Unassembled WGS sequence"/>
</dbReference>
<keyword evidence="4" id="KW-1185">Reference proteome</keyword>
<reference evidence="3 4" key="1">
    <citation type="journal article" date="2021" name="Elife">
        <title>Chloroplast acquisition without the gene transfer in kleptoplastic sea slugs, Plakobranchus ocellatus.</title>
        <authorList>
            <person name="Maeda T."/>
            <person name="Takahashi S."/>
            <person name="Yoshida T."/>
            <person name="Shimamura S."/>
            <person name="Takaki Y."/>
            <person name="Nagai Y."/>
            <person name="Toyoda A."/>
            <person name="Suzuki Y."/>
            <person name="Arimoto A."/>
            <person name="Ishii H."/>
            <person name="Satoh N."/>
            <person name="Nishiyama T."/>
            <person name="Hasebe M."/>
            <person name="Maruyama T."/>
            <person name="Minagawa J."/>
            <person name="Obokata J."/>
            <person name="Shigenobu S."/>
        </authorList>
    </citation>
    <scope>NUCLEOTIDE SEQUENCE [LARGE SCALE GENOMIC DNA]</scope>
</reference>
<evidence type="ECO:0000256" key="2">
    <source>
        <dbReference type="SAM" id="SignalP"/>
    </source>
</evidence>
<evidence type="ECO:0000313" key="3">
    <source>
        <dbReference type="EMBL" id="GFO28806.1"/>
    </source>
</evidence>
<comment type="caution">
    <text evidence="3">The sequence shown here is derived from an EMBL/GenBank/DDBJ whole genome shotgun (WGS) entry which is preliminary data.</text>
</comment>
<feature type="signal peptide" evidence="2">
    <location>
        <begin position="1"/>
        <end position="18"/>
    </location>
</feature>
<name>A0AAV4C7Y5_9GAST</name>
<evidence type="ECO:0000256" key="1">
    <source>
        <dbReference type="SAM" id="MobiDB-lite"/>
    </source>
</evidence>
<evidence type="ECO:0000313" key="4">
    <source>
        <dbReference type="Proteomes" id="UP000735302"/>
    </source>
</evidence>
<feature type="compositionally biased region" description="Low complexity" evidence="1">
    <location>
        <begin position="122"/>
        <end position="166"/>
    </location>
</feature>